<dbReference type="PANTHER" id="PTHR34322">
    <property type="entry name" value="TRANSPOSASE, Y1_TNP DOMAIN-CONTAINING"/>
    <property type="match status" value="1"/>
</dbReference>
<dbReference type="EMBL" id="MEXN01000001">
    <property type="protein sequence ID" value="OGD04298.1"/>
    <property type="molecule type" value="Genomic_DNA"/>
</dbReference>
<sequence length="202" mass="23946">MFGSDQDYNEFLSLCQRYVDEYHPEPVIPGFKSERPYLARRKQAMNLHGEVEVWAYCLMPNNFYLLVSQKTKTGMTKFMRRVLTGYVMYFNKKHKRRGGLWEGIYKALRVENMDQALSVSRYIHLRSMARTIRRFGPVEAITSSRVEDYPHSSYKIYLNGGRDTWVNCLPILKELGEGERKWRSYGEYVQDARVESKWSELL</sequence>
<feature type="domain" description="Transposase IS200-like" evidence="1">
    <location>
        <begin position="28"/>
        <end position="126"/>
    </location>
</feature>
<dbReference type="AlphaFoldDB" id="A0A1F4ZDL5"/>
<proteinExistence type="predicted"/>
<name>A0A1F4ZDL5_9BACT</name>
<dbReference type="InterPro" id="IPR036515">
    <property type="entry name" value="Transposase_17_sf"/>
</dbReference>
<dbReference type="SUPFAM" id="SSF143422">
    <property type="entry name" value="Transposase IS200-like"/>
    <property type="match status" value="1"/>
</dbReference>
<evidence type="ECO:0000313" key="3">
    <source>
        <dbReference type="Proteomes" id="UP000177080"/>
    </source>
</evidence>
<reference evidence="2 3" key="1">
    <citation type="journal article" date="2016" name="Nat. Commun.">
        <title>Thousands of microbial genomes shed light on interconnected biogeochemical processes in an aquifer system.</title>
        <authorList>
            <person name="Anantharaman K."/>
            <person name="Brown C.T."/>
            <person name="Hug L.A."/>
            <person name="Sharon I."/>
            <person name="Castelle C.J."/>
            <person name="Probst A.J."/>
            <person name="Thomas B.C."/>
            <person name="Singh A."/>
            <person name="Wilkins M.J."/>
            <person name="Karaoz U."/>
            <person name="Brodie E.L."/>
            <person name="Williams K.H."/>
            <person name="Hubbard S.S."/>
            <person name="Banfield J.F."/>
        </authorList>
    </citation>
    <scope>NUCLEOTIDE SEQUENCE [LARGE SCALE GENOMIC DNA]</scope>
</reference>
<dbReference type="PANTHER" id="PTHR34322:SF2">
    <property type="entry name" value="TRANSPOSASE IS200-LIKE DOMAIN-CONTAINING PROTEIN"/>
    <property type="match status" value="1"/>
</dbReference>
<dbReference type="SMART" id="SM01321">
    <property type="entry name" value="Y1_Tnp"/>
    <property type="match status" value="1"/>
</dbReference>
<dbReference type="GO" id="GO:0003677">
    <property type="term" value="F:DNA binding"/>
    <property type="evidence" value="ECO:0007669"/>
    <property type="project" value="InterPro"/>
</dbReference>
<dbReference type="GO" id="GO:0006313">
    <property type="term" value="P:DNA transposition"/>
    <property type="evidence" value="ECO:0007669"/>
    <property type="project" value="InterPro"/>
</dbReference>
<dbReference type="Pfam" id="PF01797">
    <property type="entry name" value="Y1_Tnp"/>
    <property type="match status" value="1"/>
</dbReference>
<dbReference type="GO" id="GO:0004803">
    <property type="term" value="F:transposase activity"/>
    <property type="evidence" value="ECO:0007669"/>
    <property type="project" value="InterPro"/>
</dbReference>
<dbReference type="Gene3D" id="3.30.70.1290">
    <property type="entry name" value="Transposase IS200-like"/>
    <property type="match status" value="1"/>
</dbReference>
<evidence type="ECO:0000259" key="1">
    <source>
        <dbReference type="SMART" id="SM01321"/>
    </source>
</evidence>
<dbReference type="InterPro" id="IPR002686">
    <property type="entry name" value="Transposase_17"/>
</dbReference>
<protein>
    <recommendedName>
        <fullName evidence="1">Transposase IS200-like domain-containing protein</fullName>
    </recommendedName>
</protein>
<comment type="caution">
    <text evidence="2">The sequence shown here is derived from an EMBL/GenBank/DDBJ whole genome shotgun (WGS) entry which is preliminary data.</text>
</comment>
<gene>
    <name evidence="2" type="ORF">A2989_04635</name>
</gene>
<evidence type="ECO:0000313" key="2">
    <source>
        <dbReference type="EMBL" id="OGD04298.1"/>
    </source>
</evidence>
<accession>A0A1F4ZDL5</accession>
<dbReference type="Proteomes" id="UP000177080">
    <property type="component" value="Unassembled WGS sequence"/>
</dbReference>
<organism evidence="2 3">
    <name type="scientific">Candidatus Amesbacteria bacterium RIFCSPLOWO2_01_FULL_48_25</name>
    <dbReference type="NCBI Taxonomy" id="1797259"/>
    <lineage>
        <taxon>Bacteria</taxon>
        <taxon>Candidatus Amesiibacteriota</taxon>
    </lineage>
</organism>